<dbReference type="EMBL" id="JAPVEB010000002">
    <property type="protein sequence ID" value="KAJ5274298.1"/>
    <property type="molecule type" value="Genomic_DNA"/>
</dbReference>
<evidence type="ECO:0000313" key="2">
    <source>
        <dbReference type="Proteomes" id="UP001220256"/>
    </source>
</evidence>
<gene>
    <name evidence="1" type="ORF">N7505_002843</name>
</gene>
<evidence type="ECO:0000313" key="1">
    <source>
        <dbReference type="EMBL" id="KAJ5274298.1"/>
    </source>
</evidence>
<name>A0ABQ8WNQ2_PENCH</name>
<keyword evidence="2" id="KW-1185">Reference proteome</keyword>
<sequence length="117" mass="13949">MKQQYDWRYKPISFSKSRLNYSTSPLKTVSRRTTRSSIGGWEIDFLARLRIRRGRHDHDRAEILIELNEITNVAQHIMVAAHPQNQRLLILCGEVLELERLEDFDMELERSIWARAR</sequence>
<organism evidence="1 2">
    <name type="scientific">Penicillium chrysogenum</name>
    <name type="common">Penicillium notatum</name>
    <dbReference type="NCBI Taxonomy" id="5076"/>
    <lineage>
        <taxon>Eukaryota</taxon>
        <taxon>Fungi</taxon>
        <taxon>Dikarya</taxon>
        <taxon>Ascomycota</taxon>
        <taxon>Pezizomycotina</taxon>
        <taxon>Eurotiomycetes</taxon>
        <taxon>Eurotiomycetidae</taxon>
        <taxon>Eurotiales</taxon>
        <taxon>Aspergillaceae</taxon>
        <taxon>Penicillium</taxon>
        <taxon>Penicillium chrysogenum species complex</taxon>
    </lineage>
</organism>
<proteinExistence type="predicted"/>
<reference evidence="1 2" key="1">
    <citation type="journal article" date="2023" name="IMA Fungus">
        <title>Comparative genomic study of the Penicillium genus elucidates a diverse pangenome and 15 lateral gene transfer events.</title>
        <authorList>
            <person name="Petersen C."/>
            <person name="Sorensen T."/>
            <person name="Nielsen M.R."/>
            <person name="Sondergaard T.E."/>
            <person name="Sorensen J.L."/>
            <person name="Fitzpatrick D.A."/>
            <person name="Frisvad J.C."/>
            <person name="Nielsen K.L."/>
        </authorList>
    </citation>
    <scope>NUCLEOTIDE SEQUENCE [LARGE SCALE GENOMIC DNA]</scope>
    <source>
        <strain evidence="1 2">IBT 3361</strain>
    </source>
</reference>
<comment type="caution">
    <text evidence="1">The sequence shown here is derived from an EMBL/GenBank/DDBJ whole genome shotgun (WGS) entry which is preliminary data.</text>
</comment>
<dbReference type="Proteomes" id="UP001220256">
    <property type="component" value="Unassembled WGS sequence"/>
</dbReference>
<protein>
    <submittedName>
        <fullName evidence="1">Uncharacterized protein</fullName>
    </submittedName>
</protein>
<accession>A0ABQ8WNQ2</accession>